<name>A0A6A5ZK07_9PLEO</name>
<dbReference type="InterPro" id="IPR036259">
    <property type="entry name" value="MFS_trans_sf"/>
</dbReference>
<feature type="transmembrane region" description="Helical" evidence="7">
    <location>
        <begin position="181"/>
        <end position="200"/>
    </location>
</feature>
<comment type="subcellular location">
    <subcellularLocation>
        <location evidence="1">Membrane</location>
        <topology evidence="1">Multi-pass membrane protein</topology>
    </subcellularLocation>
</comment>
<dbReference type="InterPro" id="IPR005828">
    <property type="entry name" value="MFS_sugar_transport-like"/>
</dbReference>
<reference evidence="8" key="1">
    <citation type="journal article" date="2020" name="Stud. Mycol.">
        <title>101 Dothideomycetes genomes: a test case for predicting lifestyles and emergence of pathogens.</title>
        <authorList>
            <person name="Haridas S."/>
            <person name="Albert R."/>
            <person name="Binder M."/>
            <person name="Bloem J."/>
            <person name="Labutti K."/>
            <person name="Salamov A."/>
            <person name="Andreopoulos B."/>
            <person name="Baker S."/>
            <person name="Barry K."/>
            <person name="Bills G."/>
            <person name="Bluhm B."/>
            <person name="Cannon C."/>
            <person name="Castanera R."/>
            <person name="Culley D."/>
            <person name="Daum C."/>
            <person name="Ezra D."/>
            <person name="Gonzalez J."/>
            <person name="Henrissat B."/>
            <person name="Kuo A."/>
            <person name="Liang C."/>
            <person name="Lipzen A."/>
            <person name="Lutzoni F."/>
            <person name="Magnuson J."/>
            <person name="Mondo S."/>
            <person name="Nolan M."/>
            <person name="Ohm R."/>
            <person name="Pangilinan J."/>
            <person name="Park H.-J."/>
            <person name="Ramirez L."/>
            <person name="Alfaro M."/>
            <person name="Sun H."/>
            <person name="Tritt A."/>
            <person name="Yoshinaga Y."/>
            <person name="Zwiers L.-H."/>
            <person name="Turgeon B."/>
            <person name="Goodwin S."/>
            <person name="Spatafora J."/>
            <person name="Crous P."/>
            <person name="Grigoriev I."/>
        </authorList>
    </citation>
    <scope>NUCLEOTIDE SEQUENCE</scope>
    <source>
        <strain evidence="8">CBS 627.86</strain>
    </source>
</reference>
<keyword evidence="3" id="KW-0813">Transport</keyword>
<evidence type="ECO:0000256" key="4">
    <source>
        <dbReference type="ARBA" id="ARBA00022692"/>
    </source>
</evidence>
<dbReference type="OrthoDB" id="8120565at2759"/>
<dbReference type="InterPro" id="IPR003663">
    <property type="entry name" value="Sugar/inositol_transpt"/>
</dbReference>
<protein>
    <recommendedName>
        <fullName evidence="10">General substrate transporter</fullName>
    </recommendedName>
</protein>
<feature type="transmembrane region" description="Helical" evidence="7">
    <location>
        <begin position="109"/>
        <end position="128"/>
    </location>
</feature>
<keyword evidence="6 7" id="KW-0472">Membrane</keyword>
<dbReference type="AlphaFoldDB" id="A0A6A5ZK07"/>
<dbReference type="PRINTS" id="PR00171">
    <property type="entry name" value="SUGRTRNSPORT"/>
</dbReference>
<accession>A0A6A5ZK07</accession>
<keyword evidence="9" id="KW-1185">Reference proteome</keyword>
<sequence length="207" mass="23022">MTIGTAIAFWLDYGMHFVGGTKCRPAGVPKSEWYPSDGTFNAAAAHGHACTGEKSVSWRFPLALQLLFAWILFFGMFFLPFSPPWLAMKHRDASRPLRHSCWLLFGRKTFLITGAVGMMICHAIVASIDGSFGNDWPNHLAGGWASIVFIWLFAANFAYSWGPFAWVITPELFPNSLRSRGVAIVASTNWMFNFVIGLTTKDMLASM</sequence>
<evidence type="ECO:0000313" key="9">
    <source>
        <dbReference type="Proteomes" id="UP000799770"/>
    </source>
</evidence>
<evidence type="ECO:0000256" key="2">
    <source>
        <dbReference type="ARBA" id="ARBA00010992"/>
    </source>
</evidence>
<dbReference type="PANTHER" id="PTHR48022:SF12">
    <property type="entry name" value="MAJOR FACILITATOR SUPERFAMILY (MFS) PROFILE DOMAIN-CONTAINING PROTEIN"/>
    <property type="match status" value="1"/>
</dbReference>
<evidence type="ECO:0000256" key="7">
    <source>
        <dbReference type="SAM" id="Phobius"/>
    </source>
</evidence>
<comment type="similarity">
    <text evidence="2">Belongs to the major facilitator superfamily. Sugar transporter (TC 2.A.1.1) family.</text>
</comment>
<dbReference type="Pfam" id="PF00083">
    <property type="entry name" value="Sugar_tr"/>
    <property type="match status" value="2"/>
</dbReference>
<evidence type="ECO:0000256" key="5">
    <source>
        <dbReference type="ARBA" id="ARBA00022989"/>
    </source>
</evidence>
<dbReference type="Proteomes" id="UP000799770">
    <property type="component" value="Unassembled WGS sequence"/>
</dbReference>
<dbReference type="SUPFAM" id="SSF103473">
    <property type="entry name" value="MFS general substrate transporter"/>
    <property type="match status" value="1"/>
</dbReference>
<keyword evidence="5 7" id="KW-1133">Transmembrane helix</keyword>
<evidence type="ECO:0000256" key="6">
    <source>
        <dbReference type="ARBA" id="ARBA00023136"/>
    </source>
</evidence>
<feature type="transmembrane region" description="Helical" evidence="7">
    <location>
        <begin position="67"/>
        <end position="88"/>
    </location>
</feature>
<organism evidence="8 9">
    <name type="scientific">Lophiotrema nucula</name>
    <dbReference type="NCBI Taxonomy" id="690887"/>
    <lineage>
        <taxon>Eukaryota</taxon>
        <taxon>Fungi</taxon>
        <taxon>Dikarya</taxon>
        <taxon>Ascomycota</taxon>
        <taxon>Pezizomycotina</taxon>
        <taxon>Dothideomycetes</taxon>
        <taxon>Pleosporomycetidae</taxon>
        <taxon>Pleosporales</taxon>
        <taxon>Lophiotremataceae</taxon>
        <taxon>Lophiotrema</taxon>
    </lineage>
</organism>
<proteinExistence type="inferred from homology"/>
<dbReference type="Gene3D" id="1.20.1250.20">
    <property type="entry name" value="MFS general substrate transporter like domains"/>
    <property type="match status" value="2"/>
</dbReference>
<dbReference type="GO" id="GO:0005351">
    <property type="term" value="F:carbohydrate:proton symporter activity"/>
    <property type="evidence" value="ECO:0007669"/>
    <property type="project" value="TreeGrafter"/>
</dbReference>
<keyword evidence="4 7" id="KW-0812">Transmembrane</keyword>
<dbReference type="GO" id="GO:0016020">
    <property type="term" value="C:membrane"/>
    <property type="evidence" value="ECO:0007669"/>
    <property type="project" value="UniProtKB-SubCell"/>
</dbReference>
<evidence type="ECO:0000256" key="1">
    <source>
        <dbReference type="ARBA" id="ARBA00004141"/>
    </source>
</evidence>
<dbReference type="InterPro" id="IPR050360">
    <property type="entry name" value="MFS_Sugar_Transporters"/>
</dbReference>
<evidence type="ECO:0000256" key="3">
    <source>
        <dbReference type="ARBA" id="ARBA00022448"/>
    </source>
</evidence>
<gene>
    <name evidence="8" type="ORF">BDV96DRAFT_676068</name>
</gene>
<feature type="transmembrane region" description="Helical" evidence="7">
    <location>
        <begin position="148"/>
        <end position="169"/>
    </location>
</feature>
<evidence type="ECO:0008006" key="10">
    <source>
        <dbReference type="Google" id="ProtNLM"/>
    </source>
</evidence>
<dbReference type="PANTHER" id="PTHR48022">
    <property type="entry name" value="PLASTIDIC GLUCOSE TRANSPORTER 4"/>
    <property type="match status" value="1"/>
</dbReference>
<evidence type="ECO:0000313" key="8">
    <source>
        <dbReference type="EMBL" id="KAF2119197.1"/>
    </source>
</evidence>
<dbReference type="EMBL" id="ML977315">
    <property type="protein sequence ID" value="KAF2119197.1"/>
    <property type="molecule type" value="Genomic_DNA"/>
</dbReference>